<keyword evidence="14" id="KW-0844">Vision</keyword>
<dbReference type="PROSITE" id="PS00888">
    <property type="entry name" value="CNMP_BINDING_1"/>
    <property type="match status" value="1"/>
</dbReference>
<evidence type="ECO:0000256" key="8">
    <source>
        <dbReference type="ARBA" id="ARBA00022989"/>
    </source>
</evidence>
<keyword evidence="13" id="KW-0407">Ion channel</keyword>
<dbReference type="GO" id="GO:0005223">
    <property type="term" value="F:intracellularly cGMP-activated cation channel activity"/>
    <property type="evidence" value="ECO:0007669"/>
    <property type="project" value="UniProtKB-ARBA"/>
</dbReference>
<dbReference type="SMART" id="SM00100">
    <property type="entry name" value="cNMP"/>
    <property type="match status" value="1"/>
</dbReference>
<dbReference type="InterPro" id="IPR050866">
    <property type="entry name" value="CNG_cation_channel"/>
</dbReference>
<evidence type="ECO:0000259" key="23">
    <source>
        <dbReference type="PROSITE" id="PS50042"/>
    </source>
</evidence>
<feature type="compositionally biased region" description="Pro residues" evidence="21">
    <location>
        <begin position="479"/>
        <end position="488"/>
    </location>
</feature>
<evidence type="ECO:0000256" key="1">
    <source>
        <dbReference type="ARBA" id="ARBA00000309"/>
    </source>
</evidence>
<dbReference type="PANTHER" id="PTHR45638:SF16">
    <property type="entry name" value="CYCLIC NUCLEOTIDE-GATED CATION CHANNEL BETA-1"/>
    <property type="match status" value="1"/>
</dbReference>
<evidence type="ECO:0000256" key="11">
    <source>
        <dbReference type="ARBA" id="ARBA00023136"/>
    </source>
</evidence>
<dbReference type="SUPFAM" id="SSF81324">
    <property type="entry name" value="Voltage-gated potassium channels"/>
    <property type="match status" value="1"/>
</dbReference>
<evidence type="ECO:0000313" key="25">
    <source>
        <dbReference type="Proteomes" id="UP000233220"/>
    </source>
</evidence>
<dbReference type="Pfam" id="PF00027">
    <property type="entry name" value="cNMP_binding"/>
    <property type="match status" value="1"/>
</dbReference>
<sequence length="1148" mass="128942">MLGWVQRVLPQPPETPRKTKMQEEEKVEPEPELEAEVEPERNPEEAETESESMPPEESFKEEEVAVAHPNPQATKEAALTSTISLQAQGADFSEMNSPSRRVLSWLMKGVEKVVPQPVHGAREDPAQVLLGGCGEAAALGLPALEAQDTRPGPRLLLWMERNLERVLPQPPRSSEVWREEPESATGAALDPAPPGRPQETGPKLQAQEIPSLPTPSPLQPKEEPKEALAPEPQPSSQAQASSHPPQRDPARLVAWVLHRLEMALPQPVLHGKTGEQEPDSPGMCNVQTISILPGGQVEPDLVLEEVEPHWEGACQDVSTSLQSTEVVPAYEEENKAVEKMPRELSRIEEEKEDEEEEEEEEEEEQEEVTEVLLDSCVVSQVGVGQSEEDRTQPQSVSDQEEAEEEAEKAEEEAEEEAKEEAEETVKEEAKEEPQNWADTQEEPEATAASSGVPATKEHPEVQVEDIDADGHPLMVEEYPPSPVLPLPSPAKSDTLRVPNSASGTHRKKLPSEDDEAEELKALSPAESPVVAWSDPTTPKDTDSQDRAVSTASTSSAIINDRLQELVKLFKERTEKVKEKLIDPDVTSDEESPKPSPAKKAPEPAPDTKPAEAEPVEEEHYCDMLCCKFKRRPWKKYQFPQSIDPLTNLMYILWLFFVVMAWNWNCWLIPVRWAFPYQTPGNIHLWLLTDYLCDLIYFLDITVFQIRLQFVRGGDIITDKKDMRNNYLKSHRFKMDLLSLLPLDFLYLKVGVNPLLRLPRCLKYMAFFEFNNRLESVLSKAYVYRVIRTTAYLLYSLHLNSCLYYWASAYQGLGSTHWVYDGVGNSYIRCYYFAVKTLITIGGLPDPKTLFEIVFQLLNYFTGVFAFSVMIGQMRDVVGAATAGQTYYRSCMDSTVKYMNFYKIPKSVQNRVKTWYEYTWQSQGMLDESELMVQLPDKMQLDLAIDVNYNIVSKVALFQGCDRQMIFDMLKRLRSVVYLPNDYVCKKGEIGREMYIIQAGQVQVLGGPDGKSVLVTLKAGSVFGEISLLAVGGGNRRTANVVAHGFANLFILDKKDLNEILVHYPESQKLLRKKARRMLKSNNRPKEEKSVLILPPRAGTPKLFSAALAVTGKMGGKGAKGGKLAHLRARLKELAALEAAAKQQELLEQ</sequence>
<evidence type="ECO:0000256" key="2">
    <source>
        <dbReference type="ARBA" id="ARBA00004141"/>
    </source>
</evidence>
<dbReference type="OMA" id="EIKPMPQ"/>
<keyword evidence="3" id="KW-0813">Transport</keyword>
<evidence type="ECO:0000256" key="20">
    <source>
        <dbReference type="ARBA" id="ARBA00078487"/>
    </source>
</evidence>
<keyword evidence="7" id="KW-0547">Nucleotide-binding</keyword>
<feature type="region of interest" description="Disordered" evidence="21">
    <location>
        <begin position="579"/>
        <end position="613"/>
    </location>
</feature>
<feature type="region of interest" description="Disordered" evidence="21">
    <location>
        <begin position="268"/>
        <end position="287"/>
    </location>
</feature>
<dbReference type="InterPro" id="IPR000595">
    <property type="entry name" value="cNMP-bd_dom"/>
</dbReference>
<feature type="compositionally biased region" description="Acidic residues" evidence="21">
    <location>
        <begin position="25"/>
        <end position="37"/>
    </location>
</feature>
<feature type="region of interest" description="Disordered" evidence="21">
    <location>
        <begin position="325"/>
        <end position="553"/>
    </location>
</feature>
<comment type="catalytic activity">
    <reaction evidence="1">
        <text>NH4(+)(in) = NH4(+)(out)</text>
        <dbReference type="Rhea" id="RHEA:28747"/>
        <dbReference type="ChEBI" id="CHEBI:28938"/>
    </reaction>
</comment>
<keyword evidence="25" id="KW-1185">Reference proteome</keyword>
<dbReference type="InterPro" id="IPR018490">
    <property type="entry name" value="cNMP-bd_dom_sf"/>
</dbReference>
<dbReference type="GO" id="GO:0044877">
    <property type="term" value="F:protein-containing complex binding"/>
    <property type="evidence" value="ECO:0007669"/>
    <property type="project" value="TreeGrafter"/>
</dbReference>
<evidence type="ECO:0000256" key="10">
    <source>
        <dbReference type="ARBA" id="ARBA00023065"/>
    </source>
</evidence>
<evidence type="ECO:0000256" key="16">
    <source>
        <dbReference type="ARBA" id="ARBA00036239"/>
    </source>
</evidence>
<dbReference type="Gene3D" id="1.10.287.630">
    <property type="entry name" value="Helix hairpin bin"/>
    <property type="match status" value="1"/>
</dbReference>
<accession>A0A2K6TDL6</accession>
<dbReference type="CDD" id="cd00038">
    <property type="entry name" value="CAP_ED"/>
    <property type="match status" value="1"/>
</dbReference>
<dbReference type="FunFam" id="1.10.287.70:FF:000072">
    <property type="entry name" value="Cyclic nucleotide gated channel beta 3"/>
    <property type="match status" value="1"/>
</dbReference>
<comment type="catalytic activity">
    <reaction evidence="16">
        <text>Na(+)(in) = Na(+)(out)</text>
        <dbReference type="Rhea" id="RHEA:34963"/>
        <dbReference type="ChEBI" id="CHEBI:29101"/>
    </reaction>
</comment>
<dbReference type="Gene3D" id="1.10.287.70">
    <property type="match status" value="1"/>
</dbReference>
<dbReference type="GO" id="GO:0001895">
    <property type="term" value="P:retina homeostasis"/>
    <property type="evidence" value="ECO:0007669"/>
    <property type="project" value="TreeGrafter"/>
</dbReference>
<comment type="catalytic activity">
    <reaction evidence="18">
        <text>Rb(+)(in) = Rb(+)(out)</text>
        <dbReference type="Rhea" id="RHEA:78547"/>
        <dbReference type="ChEBI" id="CHEBI:49847"/>
    </reaction>
</comment>
<dbReference type="Proteomes" id="UP000233220">
    <property type="component" value="Unplaced"/>
</dbReference>
<evidence type="ECO:0000256" key="18">
    <source>
        <dbReference type="ARBA" id="ARBA00044657"/>
    </source>
</evidence>
<evidence type="ECO:0000256" key="14">
    <source>
        <dbReference type="ARBA" id="ARBA00023305"/>
    </source>
</evidence>
<reference evidence="24" key="1">
    <citation type="submission" date="2025-08" db="UniProtKB">
        <authorList>
            <consortium name="Ensembl"/>
        </authorList>
    </citation>
    <scope>IDENTIFICATION</scope>
</reference>
<keyword evidence="8 22" id="KW-1133">Transmembrane helix</keyword>
<evidence type="ECO:0000256" key="9">
    <source>
        <dbReference type="ARBA" id="ARBA00022992"/>
    </source>
</evidence>
<evidence type="ECO:0000256" key="15">
    <source>
        <dbReference type="ARBA" id="ARBA00034430"/>
    </source>
</evidence>
<evidence type="ECO:0000256" key="22">
    <source>
        <dbReference type="SAM" id="Phobius"/>
    </source>
</evidence>
<dbReference type="FunFam" id="2.60.120.10:FF:000020">
    <property type="entry name" value="Cyclic nucleotide-gated channel beta 3"/>
    <property type="match status" value="1"/>
</dbReference>
<evidence type="ECO:0000256" key="7">
    <source>
        <dbReference type="ARBA" id="ARBA00022741"/>
    </source>
</evidence>
<dbReference type="GO" id="GO:0007601">
    <property type="term" value="P:visual perception"/>
    <property type="evidence" value="ECO:0007669"/>
    <property type="project" value="UniProtKB-KW"/>
</dbReference>
<comment type="catalytic activity">
    <reaction evidence="19">
        <text>Cs(+)(in) = Cs(+)(out)</text>
        <dbReference type="Rhea" id="RHEA:78555"/>
        <dbReference type="ChEBI" id="CHEBI:49547"/>
    </reaction>
</comment>
<keyword evidence="11 22" id="KW-0472">Membrane</keyword>
<evidence type="ECO:0000256" key="12">
    <source>
        <dbReference type="ARBA" id="ARBA00023286"/>
    </source>
</evidence>
<comment type="subcellular location">
    <subcellularLocation>
        <location evidence="2">Membrane</location>
        <topology evidence="2">Multi-pass membrane protein</topology>
    </subcellularLocation>
</comment>
<dbReference type="GO" id="GO:0017071">
    <property type="term" value="C:intracellular cyclic nucleotide activated cation channel complex"/>
    <property type="evidence" value="ECO:0007669"/>
    <property type="project" value="TreeGrafter"/>
</dbReference>
<dbReference type="InterPro" id="IPR014710">
    <property type="entry name" value="RmlC-like_jellyroll"/>
</dbReference>
<evidence type="ECO:0000256" key="4">
    <source>
        <dbReference type="ARBA" id="ARBA00022535"/>
    </source>
</evidence>
<evidence type="ECO:0000256" key="21">
    <source>
        <dbReference type="SAM" id="MobiDB-lite"/>
    </source>
</evidence>
<feature type="region of interest" description="Disordered" evidence="21">
    <location>
        <begin position="1"/>
        <end position="75"/>
    </location>
</feature>
<dbReference type="STRING" id="39432.ENSSBOP00000017742"/>
<dbReference type="GO" id="GO:0030553">
    <property type="term" value="F:cGMP binding"/>
    <property type="evidence" value="ECO:0007669"/>
    <property type="project" value="UniProtKB-KW"/>
</dbReference>
<dbReference type="Ensembl" id="ENSSBOT00000034557.1">
    <property type="protein sequence ID" value="ENSSBOP00000017742.1"/>
    <property type="gene ID" value="ENSSBOG00000025495.1"/>
</dbReference>
<keyword evidence="12" id="KW-1071">Ligand-gated ion channel</keyword>
<evidence type="ECO:0000256" key="13">
    <source>
        <dbReference type="ARBA" id="ARBA00023303"/>
    </source>
</evidence>
<keyword evidence="5" id="KW-0716">Sensory transduction</keyword>
<dbReference type="FunFam" id="1.10.287.630:FF:000001">
    <property type="entry name" value="Cyclic nucleotide-gated channel alpha 3"/>
    <property type="match status" value="1"/>
</dbReference>
<organism evidence="24 25">
    <name type="scientific">Saimiri boliviensis boliviensis</name>
    <name type="common">Bolivian squirrel monkey</name>
    <dbReference type="NCBI Taxonomy" id="39432"/>
    <lineage>
        <taxon>Eukaryota</taxon>
        <taxon>Metazoa</taxon>
        <taxon>Chordata</taxon>
        <taxon>Craniata</taxon>
        <taxon>Vertebrata</taxon>
        <taxon>Euteleostomi</taxon>
        <taxon>Mammalia</taxon>
        <taxon>Eutheria</taxon>
        <taxon>Euarchontoglires</taxon>
        <taxon>Primates</taxon>
        <taxon>Haplorrhini</taxon>
        <taxon>Platyrrhini</taxon>
        <taxon>Cebidae</taxon>
        <taxon>Saimiriinae</taxon>
        <taxon>Saimiri</taxon>
    </lineage>
</organism>
<evidence type="ECO:0000256" key="19">
    <source>
        <dbReference type="ARBA" id="ARBA00044691"/>
    </source>
</evidence>
<proteinExistence type="predicted"/>
<feature type="compositionally biased region" description="Basic and acidic residues" evidence="21">
    <location>
        <begin position="332"/>
        <end position="349"/>
    </location>
</feature>
<keyword evidence="6 22" id="KW-0812">Transmembrane</keyword>
<dbReference type="PROSITE" id="PS50042">
    <property type="entry name" value="CNMP_BINDING_3"/>
    <property type="match status" value="1"/>
</dbReference>
<feature type="domain" description="Cyclic nucleotide-binding" evidence="23">
    <location>
        <begin position="956"/>
        <end position="1060"/>
    </location>
</feature>
<feature type="compositionally biased region" description="Basic and acidic residues" evidence="21">
    <location>
        <begin position="423"/>
        <end position="433"/>
    </location>
</feature>
<dbReference type="GeneTree" id="ENSGT00940000162283"/>
<dbReference type="SUPFAM" id="SSF51206">
    <property type="entry name" value="cAMP-binding domain-like"/>
    <property type="match status" value="1"/>
</dbReference>
<evidence type="ECO:0000256" key="17">
    <source>
        <dbReference type="ARBA" id="ARBA00044635"/>
    </source>
</evidence>
<name>A0A2K6TDL6_SAIBB</name>
<feature type="compositionally biased region" description="Basic and acidic residues" evidence="21">
    <location>
        <begin position="15"/>
        <end position="24"/>
    </location>
</feature>
<feature type="region of interest" description="Disordered" evidence="21">
    <location>
        <begin position="168"/>
        <end position="252"/>
    </location>
</feature>
<dbReference type="PANTHER" id="PTHR45638">
    <property type="entry name" value="CYCLIC NUCLEOTIDE-GATED CATION CHANNEL SUBUNIT A"/>
    <property type="match status" value="1"/>
</dbReference>
<feature type="compositionally biased region" description="Acidic residues" evidence="21">
    <location>
        <begin position="398"/>
        <end position="422"/>
    </location>
</feature>
<feature type="transmembrane region" description="Helical" evidence="22">
    <location>
        <begin position="648"/>
        <end position="668"/>
    </location>
</feature>
<dbReference type="GO" id="GO:0005222">
    <property type="term" value="F:intracellularly cAMP-activated cation channel activity"/>
    <property type="evidence" value="ECO:0007669"/>
    <property type="project" value="TreeGrafter"/>
</dbReference>
<dbReference type="GO" id="GO:0001750">
    <property type="term" value="C:photoreceptor outer segment"/>
    <property type="evidence" value="ECO:0007669"/>
    <property type="project" value="TreeGrafter"/>
</dbReference>
<feature type="compositionally biased region" description="Acidic residues" evidence="21">
    <location>
        <begin position="350"/>
        <end position="369"/>
    </location>
</feature>
<feature type="compositionally biased region" description="Low complexity" evidence="21">
    <location>
        <begin position="229"/>
        <end position="244"/>
    </location>
</feature>
<keyword evidence="4" id="KW-0140">cGMP</keyword>
<dbReference type="Gene3D" id="2.60.120.10">
    <property type="entry name" value="Jelly Rolls"/>
    <property type="match status" value="1"/>
</dbReference>
<dbReference type="PROSITE" id="PS00889">
    <property type="entry name" value="CNMP_BINDING_2"/>
    <property type="match status" value="1"/>
</dbReference>
<keyword evidence="10" id="KW-0406">Ion transport</keyword>
<keyword evidence="9" id="KW-0142">cGMP-binding</keyword>
<reference evidence="24" key="2">
    <citation type="submission" date="2025-09" db="UniProtKB">
        <authorList>
            <consortium name="Ensembl"/>
        </authorList>
    </citation>
    <scope>IDENTIFICATION</scope>
</reference>
<evidence type="ECO:0000256" key="5">
    <source>
        <dbReference type="ARBA" id="ARBA00022606"/>
    </source>
</evidence>
<evidence type="ECO:0000313" key="24">
    <source>
        <dbReference type="Ensembl" id="ENSSBOP00000017742.1"/>
    </source>
</evidence>
<protein>
    <recommendedName>
        <fullName evidence="20">Cyclic nucleotide-gated cation channel modulatory subunit</fullName>
    </recommendedName>
</protein>
<evidence type="ECO:0000256" key="3">
    <source>
        <dbReference type="ARBA" id="ARBA00022448"/>
    </source>
</evidence>
<evidence type="ECO:0000256" key="6">
    <source>
        <dbReference type="ARBA" id="ARBA00022692"/>
    </source>
</evidence>
<dbReference type="GO" id="GO:0005886">
    <property type="term" value="C:plasma membrane"/>
    <property type="evidence" value="ECO:0007669"/>
    <property type="project" value="TreeGrafter"/>
</dbReference>
<dbReference type="InterPro" id="IPR018488">
    <property type="entry name" value="cNMP-bd_CS"/>
</dbReference>
<comment type="catalytic activity">
    <reaction evidence="17">
        <text>Li(+)(in) = Li(+)(out)</text>
        <dbReference type="Rhea" id="RHEA:78551"/>
        <dbReference type="ChEBI" id="CHEBI:49713"/>
    </reaction>
</comment>
<comment type="catalytic activity">
    <reaction evidence="15">
        <text>K(+)(in) = K(+)(out)</text>
        <dbReference type="Rhea" id="RHEA:29463"/>
        <dbReference type="ChEBI" id="CHEBI:29103"/>
    </reaction>
</comment>
<dbReference type="AlphaFoldDB" id="A0A2K6TDL6"/>